<dbReference type="SUPFAM" id="SSF53335">
    <property type="entry name" value="S-adenosyl-L-methionine-dependent methyltransferases"/>
    <property type="match status" value="1"/>
</dbReference>
<organism evidence="11 12">
    <name type="scientific">Prymnesium parvum</name>
    <name type="common">Toxic golden alga</name>
    <dbReference type="NCBI Taxonomy" id="97485"/>
    <lineage>
        <taxon>Eukaryota</taxon>
        <taxon>Haptista</taxon>
        <taxon>Haptophyta</taxon>
        <taxon>Prymnesiophyceae</taxon>
        <taxon>Prymnesiales</taxon>
        <taxon>Prymnesiaceae</taxon>
        <taxon>Prymnesium</taxon>
    </lineage>
</organism>
<dbReference type="GO" id="GO:0002940">
    <property type="term" value="P:tRNA N2-guanine methylation"/>
    <property type="evidence" value="ECO:0007669"/>
    <property type="project" value="TreeGrafter"/>
</dbReference>
<comment type="caution">
    <text evidence="11">The sequence shown here is derived from an EMBL/GenBank/DDBJ whole genome shotgun (WGS) entry which is preliminary data.</text>
</comment>
<evidence type="ECO:0000256" key="2">
    <source>
        <dbReference type="ARBA" id="ARBA00022603"/>
    </source>
</evidence>
<evidence type="ECO:0000256" key="3">
    <source>
        <dbReference type="ARBA" id="ARBA00022679"/>
    </source>
</evidence>
<dbReference type="NCBIfam" id="TIGR00308">
    <property type="entry name" value="TRM1"/>
    <property type="match status" value="1"/>
</dbReference>
<evidence type="ECO:0000256" key="5">
    <source>
        <dbReference type="ARBA" id="ARBA00022694"/>
    </source>
</evidence>
<keyword evidence="6 9" id="KW-0694">RNA-binding</keyword>
<feature type="compositionally biased region" description="Low complexity" evidence="10">
    <location>
        <begin position="120"/>
        <end position="131"/>
    </location>
</feature>
<keyword evidence="3 9" id="KW-0808">Transferase</keyword>
<sequence>MSHQLPLQPLQHPPHLLSSERGVCVHIAAAGLAGESAVSASPASLEEADAPSTGSTSVTEGKATIYFPSEKGVFYNPPQIPNRDLSVLVLHEFAQIWKQEQMAKAAKAKARGACREGSEPAEASAPDAEEAAPPLRVLDAMTASGLRAIRYSLEVPQVTQVVANDLQPTALEALRENLRRNGLSEERVVPSLGDAVSVMHDAKRERFEVIELDPYGTAAPFFDSAMQSIAEGGLMMVTCTDLAVLCGTYPEACYAKYGSYCLKGKHCHESALRIVLSCMEDHANRHRRYIVPLVAVHINFYVRLCVRVYTSPSEVNKAPTKKSYVYQCCGCDTFTLQPLARRVVKGNSEKVTAAQGPPVDKRCEHCGFVHHVGGPIWTAPICDRAFVGRLLQTLDKQATPRPSARVLACVPCPPAAPLLLRSRGVPRVAFVLPQGTAGGAELVSHFGSHKRLVGMLTSLQEELDDVPLFLQLAQMCSVLHTTCPPLASVISALMRQGYRVSRSHTDPGAIKTDAPPRALWDVLRCWCRTQTRIKPLSETSPAHRILSQEPLVEADFTHTQEAVALLTKHGSDGEKLGRFMPNPEQWGPGSRATSHATFVTSSNDSSAAGSGTAASTSAVQTQMPASMLEKRARNQNKRVRKRQAREEASSTTAEAANQSDSPEEAEPKS</sequence>
<feature type="compositionally biased region" description="Low complexity" evidence="10">
    <location>
        <begin position="605"/>
        <end position="618"/>
    </location>
</feature>
<proteinExistence type="inferred from homology"/>
<dbReference type="PROSITE" id="PS51626">
    <property type="entry name" value="SAM_MT_TRM1"/>
    <property type="match status" value="1"/>
</dbReference>
<dbReference type="PANTHER" id="PTHR10631:SF3">
    <property type="entry name" value="TRNA (GUANINE(26)-N(2))-DIMETHYLTRANSFERASE"/>
    <property type="match status" value="1"/>
</dbReference>
<gene>
    <name evidence="11" type="ORF">AB1Y20_021230</name>
</gene>
<evidence type="ECO:0000256" key="6">
    <source>
        <dbReference type="ARBA" id="ARBA00022884"/>
    </source>
</evidence>
<accession>A0AB34JI50</accession>
<dbReference type="CDD" id="cd02440">
    <property type="entry name" value="AdoMet_MTases"/>
    <property type="match status" value="1"/>
</dbReference>
<evidence type="ECO:0000256" key="7">
    <source>
        <dbReference type="ARBA" id="ARBA00039099"/>
    </source>
</evidence>
<feature type="region of interest" description="Disordered" evidence="10">
    <location>
        <begin position="111"/>
        <end position="131"/>
    </location>
</feature>
<dbReference type="Pfam" id="PF02005">
    <property type="entry name" value="TRM"/>
    <property type="match status" value="2"/>
</dbReference>
<keyword evidence="4 9" id="KW-0949">S-adenosyl-L-methionine</keyword>
<evidence type="ECO:0000256" key="9">
    <source>
        <dbReference type="PROSITE-ProRule" id="PRU00958"/>
    </source>
</evidence>
<keyword evidence="1 9" id="KW-0820">tRNA-binding</keyword>
<dbReference type="EC" id="2.1.1.216" evidence="7 9"/>
<dbReference type="FunFam" id="3.30.56.70:FF:000001">
    <property type="entry name" value="tRNA (guanine(26)-N(2))-dimethyltransferase"/>
    <property type="match status" value="1"/>
</dbReference>
<dbReference type="Gene3D" id="3.30.56.70">
    <property type="entry name" value="N2,N2-dimethylguanosine tRNA methyltransferase, C-terminal domain"/>
    <property type="match status" value="1"/>
</dbReference>
<dbReference type="GO" id="GO:0160104">
    <property type="term" value="F:tRNA (guanine(26)-N2)-dimethyltransferase activity"/>
    <property type="evidence" value="ECO:0007669"/>
    <property type="project" value="UniProtKB-UniRule"/>
</dbReference>
<reference evidence="11 12" key="1">
    <citation type="journal article" date="2024" name="Science">
        <title>Giant polyketide synthase enzymes in the biosynthesis of giant marine polyether toxins.</title>
        <authorList>
            <person name="Fallon T.R."/>
            <person name="Shende V.V."/>
            <person name="Wierzbicki I.H."/>
            <person name="Pendleton A.L."/>
            <person name="Watervoot N.F."/>
            <person name="Auber R.P."/>
            <person name="Gonzalez D.J."/>
            <person name="Wisecaver J.H."/>
            <person name="Moore B.S."/>
        </authorList>
    </citation>
    <scope>NUCLEOTIDE SEQUENCE [LARGE SCALE GENOMIC DNA]</scope>
    <source>
        <strain evidence="11 12">12B1</strain>
    </source>
</reference>
<keyword evidence="2 9" id="KW-0489">Methyltransferase</keyword>
<protein>
    <recommendedName>
        <fullName evidence="7 9">tRNA (guanine(26)-N(2))-dimethyltransferase</fullName>
        <ecNumber evidence="7 9">2.1.1.216</ecNumber>
    </recommendedName>
</protein>
<evidence type="ECO:0000256" key="4">
    <source>
        <dbReference type="ARBA" id="ARBA00022691"/>
    </source>
</evidence>
<feature type="compositionally biased region" description="Basic residues" evidence="10">
    <location>
        <begin position="633"/>
        <end position="643"/>
    </location>
</feature>
<dbReference type="GO" id="GO:0000049">
    <property type="term" value="F:tRNA binding"/>
    <property type="evidence" value="ECO:0007669"/>
    <property type="project" value="UniProtKB-UniRule"/>
</dbReference>
<keyword evidence="12" id="KW-1185">Reference proteome</keyword>
<evidence type="ECO:0000313" key="12">
    <source>
        <dbReference type="Proteomes" id="UP001515480"/>
    </source>
</evidence>
<keyword evidence="5 9" id="KW-0819">tRNA processing</keyword>
<dbReference type="Proteomes" id="UP001515480">
    <property type="component" value="Unassembled WGS sequence"/>
</dbReference>
<dbReference type="PANTHER" id="PTHR10631">
    <property type="entry name" value="N 2 ,N 2 -DIMETHYLGUANOSINE TRNA METHYLTRANSFERASE"/>
    <property type="match status" value="1"/>
</dbReference>
<feature type="region of interest" description="Disordered" evidence="10">
    <location>
        <begin position="572"/>
        <end position="669"/>
    </location>
</feature>
<dbReference type="AlphaFoldDB" id="A0AB34JI50"/>
<evidence type="ECO:0000256" key="10">
    <source>
        <dbReference type="SAM" id="MobiDB-lite"/>
    </source>
</evidence>
<comment type="catalytic activity">
    <reaction evidence="8 9">
        <text>guanosine(26) in tRNA + 2 S-adenosyl-L-methionine = N(2)-dimethylguanosine(26) in tRNA + 2 S-adenosyl-L-homocysteine + 2 H(+)</text>
        <dbReference type="Rhea" id="RHEA:43140"/>
        <dbReference type="Rhea" id="RHEA-COMP:10359"/>
        <dbReference type="Rhea" id="RHEA-COMP:10360"/>
        <dbReference type="ChEBI" id="CHEBI:15378"/>
        <dbReference type="ChEBI" id="CHEBI:57856"/>
        <dbReference type="ChEBI" id="CHEBI:59789"/>
        <dbReference type="ChEBI" id="CHEBI:74269"/>
        <dbReference type="ChEBI" id="CHEBI:74513"/>
        <dbReference type="EC" id="2.1.1.216"/>
    </reaction>
</comment>
<dbReference type="InterPro" id="IPR002905">
    <property type="entry name" value="Trm1"/>
</dbReference>
<dbReference type="GO" id="GO:0005634">
    <property type="term" value="C:nucleus"/>
    <property type="evidence" value="ECO:0007669"/>
    <property type="project" value="TreeGrafter"/>
</dbReference>
<name>A0AB34JI50_PRYPA</name>
<evidence type="ECO:0000256" key="1">
    <source>
        <dbReference type="ARBA" id="ARBA00022555"/>
    </source>
</evidence>
<evidence type="ECO:0000256" key="8">
    <source>
        <dbReference type="ARBA" id="ARBA00051897"/>
    </source>
</evidence>
<feature type="compositionally biased region" description="Polar residues" evidence="10">
    <location>
        <begin position="591"/>
        <end position="604"/>
    </location>
</feature>
<dbReference type="InterPro" id="IPR042296">
    <property type="entry name" value="tRNA_met_Trm1_C"/>
</dbReference>
<evidence type="ECO:0000313" key="11">
    <source>
        <dbReference type="EMBL" id="KAL1521571.1"/>
    </source>
</evidence>
<comment type="similarity">
    <text evidence="9">Belongs to the class I-like SAM-binding methyltransferase superfamily. Trm1 family.</text>
</comment>
<dbReference type="EMBL" id="JBGBPQ010000007">
    <property type="protein sequence ID" value="KAL1521571.1"/>
    <property type="molecule type" value="Genomic_DNA"/>
</dbReference>
<dbReference type="Gene3D" id="3.40.50.150">
    <property type="entry name" value="Vaccinia Virus protein VP39"/>
    <property type="match status" value="1"/>
</dbReference>
<dbReference type="InterPro" id="IPR029063">
    <property type="entry name" value="SAM-dependent_MTases_sf"/>
</dbReference>